<organism evidence="1 2">
    <name type="scientific">Dendrothele bispora (strain CBS 962.96)</name>
    <dbReference type="NCBI Taxonomy" id="1314807"/>
    <lineage>
        <taxon>Eukaryota</taxon>
        <taxon>Fungi</taxon>
        <taxon>Dikarya</taxon>
        <taxon>Basidiomycota</taxon>
        <taxon>Agaricomycotina</taxon>
        <taxon>Agaricomycetes</taxon>
        <taxon>Agaricomycetidae</taxon>
        <taxon>Agaricales</taxon>
        <taxon>Agaricales incertae sedis</taxon>
        <taxon>Dendrothele</taxon>
    </lineage>
</organism>
<dbReference type="AlphaFoldDB" id="A0A4S8M961"/>
<evidence type="ECO:0000313" key="1">
    <source>
        <dbReference type="EMBL" id="THU98924.1"/>
    </source>
</evidence>
<dbReference type="Proteomes" id="UP000297245">
    <property type="component" value="Unassembled WGS sequence"/>
</dbReference>
<reference evidence="1 2" key="1">
    <citation type="journal article" date="2019" name="Nat. Ecol. Evol.">
        <title>Megaphylogeny resolves global patterns of mushroom evolution.</title>
        <authorList>
            <person name="Varga T."/>
            <person name="Krizsan K."/>
            <person name="Foldi C."/>
            <person name="Dima B."/>
            <person name="Sanchez-Garcia M."/>
            <person name="Sanchez-Ramirez S."/>
            <person name="Szollosi G.J."/>
            <person name="Szarkandi J.G."/>
            <person name="Papp V."/>
            <person name="Albert L."/>
            <person name="Andreopoulos W."/>
            <person name="Angelini C."/>
            <person name="Antonin V."/>
            <person name="Barry K.W."/>
            <person name="Bougher N.L."/>
            <person name="Buchanan P."/>
            <person name="Buyck B."/>
            <person name="Bense V."/>
            <person name="Catcheside P."/>
            <person name="Chovatia M."/>
            <person name="Cooper J."/>
            <person name="Damon W."/>
            <person name="Desjardin D."/>
            <person name="Finy P."/>
            <person name="Geml J."/>
            <person name="Haridas S."/>
            <person name="Hughes K."/>
            <person name="Justo A."/>
            <person name="Karasinski D."/>
            <person name="Kautmanova I."/>
            <person name="Kiss B."/>
            <person name="Kocsube S."/>
            <person name="Kotiranta H."/>
            <person name="LaButti K.M."/>
            <person name="Lechner B.E."/>
            <person name="Liimatainen K."/>
            <person name="Lipzen A."/>
            <person name="Lukacs Z."/>
            <person name="Mihaltcheva S."/>
            <person name="Morgado L.N."/>
            <person name="Niskanen T."/>
            <person name="Noordeloos M.E."/>
            <person name="Ohm R.A."/>
            <person name="Ortiz-Santana B."/>
            <person name="Ovrebo C."/>
            <person name="Racz N."/>
            <person name="Riley R."/>
            <person name="Savchenko A."/>
            <person name="Shiryaev A."/>
            <person name="Soop K."/>
            <person name="Spirin V."/>
            <person name="Szebenyi C."/>
            <person name="Tomsovsky M."/>
            <person name="Tulloss R.E."/>
            <person name="Uehling J."/>
            <person name="Grigoriev I.V."/>
            <person name="Vagvolgyi C."/>
            <person name="Papp T."/>
            <person name="Martin F.M."/>
            <person name="Miettinen O."/>
            <person name="Hibbett D.S."/>
            <person name="Nagy L.G."/>
        </authorList>
    </citation>
    <scope>NUCLEOTIDE SEQUENCE [LARGE SCALE GENOMIC DNA]</scope>
    <source>
        <strain evidence="1 2">CBS 962.96</strain>
    </source>
</reference>
<accession>A0A4S8M961</accession>
<proteinExistence type="predicted"/>
<dbReference type="EMBL" id="ML179127">
    <property type="protein sequence ID" value="THU98924.1"/>
    <property type="molecule type" value="Genomic_DNA"/>
</dbReference>
<protein>
    <recommendedName>
        <fullName evidence="3">Restriction endonuclease domain-containing protein</fullName>
    </recommendedName>
</protein>
<dbReference type="OrthoDB" id="2963117at2759"/>
<keyword evidence="2" id="KW-1185">Reference proteome</keyword>
<gene>
    <name evidence="1" type="ORF">K435DRAFT_837909</name>
</gene>
<name>A0A4S8M961_DENBC</name>
<sequence>MAQIASSLELPLNDLFPAELTQETPPTAADHACTIDQWVKWNLKRALTADVHYEHQLYGPDNTFLHSIFPIRRRFSVIPQAAIRRVIKRGAIPLDLSTGSSGGEHMGRNVKGSEIRIYPDFMVVKVVPTSEEIPRQHYIVCVVEIKPGDDEDDYREIESQMLRYMTTLLKHPYRDPELEGYVLRGTTYLKFKILDGVVVYNPGDFQSIFAPGDPLTLALCEIAVKEWNRKDVQTPAVDPLPGL</sequence>
<evidence type="ECO:0000313" key="2">
    <source>
        <dbReference type="Proteomes" id="UP000297245"/>
    </source>
</evidence>
<evidence type="ECO:0008006" key="3">
    <source>
        <dbReference type="Google" id="ProtNLM"/>
    </source>
</evidence>